<dbReference type="InterPro" id="IPR006626">
    <property type="entry name" value="PbH1"/>
</dbReference>
<name>A0A0F9MEX0_9ZZZZ</name>
<protein>
    <recommendedName>
        <fullName evidence="5">Periplasmic copper-binding protein NosD beta helix domain-containing protein</fullName>
    </recommendedName>
</protein>
<evidence type="ECO:0000256" key="2">
    <source>
        <dbReference type="ARBA" id="ARBA00022737"/>
    </source>
</evidence>
<dbReference type="AlphaFoldDB" id="A0A0F9MEX0"/>
<keyword evidence="4" id="KW-1133">Transmembrane helix</keyword>
<evidence type="ECO:0000256" key="3">
    <source>
        <dbReference type="ARBA" id="ARBA00022786"/>
    </source>
</evidence>
<feature type="domain" description="Periplasmic copper-binding protein NosD beta helix" evidence="5">
    <location>
        <begin position="209"/>
        <end position="378"/>
    </location>
</feature>
<keyword evidence="4" id="KW-0472">Membrane</keyword>
<comment type="pathway">
    <text evidence="1">Protein modification; protein ubiquitination.</text>
</comment>
<dbReference type="SUPFAM" id="SSF51126">
    <property type="entry name" value="Pectin lyase-like"/>
    <property type="match status" value="2"/>
</dbReference>
<evidence type="ECO:0000256" key="4">
    <source>
        <dbReference type="SAM" id="Phobius"/>
    </source>
</evidence>
<evidence type="ECO:0000259" key="5">
    <source>
        <dbReference type="Pfam" id="PF05048"/>
    </source>
</evidence>
<dbReference type="InterPro" id="IPR051550">
    <property type="entry name" value="SCF-Subunits/Alg-Epimerases"/>
</dbReference>
<feature type="transmembrane region" description="Helical" evidence="4">
    <location>
        <begin position="722"/>
        <end position="744"/>
    </location>
</feature>
<sequence>MLKNKLVLILVLLIGLGILVNIDYIGSTYDNIKYEYTVQIPKGSGYWDLTGSPIRIDDNDPSKNWAITSAANDWCSGSGTWNDPYIIENVIIDGLNGRIDSPISVRSSNVYFIIRNSILYNSGLDGFDLDRVNNGKIINNNILFNRGSGIKLVLSNNITISNNSISNNDKNGIILVSELTNYYTKYNTILENNINHNGEEGIYLKGDYSENVNHNNITGNILNFNGNNGVYIYYSGYNILFNNTVNNNIKNGFLAKRSYFNTFLENIVNNNAKYGIEIIDGVSNIIKLNKLNFNKNGLYLTPRSHSNTVYENDITYNKLQGIITDTDNYITSNVIYNNNFIGNSINAVDLDSKYTAGLSSNNNWDNGTIGNYWDDYGGNDTNNDGIGDIPYNITGSAGSQDNFPIYKDGNDVSPIITIHLPILDEIFGMDAPEYKISVFELYLLNTTWYTIDNGITNYTISEFTGLINQSAWDKMENGLVTIKFYVNDSTGYVVFNEINIIKEILILNSNADIPDTDGIFTLYWTNYKYTNNYFLYQNDVLLNSGLIELDYLIEINLNGNYSFKVISFNDYGNITSNEIIVNIEIPPIEPNLPSPFNLTSNADNPDIDGIFLLNWTISEYANNYSVYQNDVLIDNGLVELYYYMEIYTNGNYSFKVISFNDYGNITSNEIIVNIEIPPTPIEPPELPIEPIEPIELPIEPEPDLPPDPDPYDKPIKNPFMNILLFITILIVAIFLVITIPIVLIHIHKRKVPKEIIIIQEREVPNVIYCPECGTKILDEIDSFCSGCGFKIKGVNKK</sequence>
<keyword evidence="3" id="KW-0833">Ubl conjugation pathway</keyword>
<dbReference type="InterPro" id="IPR011050">
    <property type="entry name" value="Pectin_lyase_fold/virulence"/>
</dbReference>
<comment type="caution">
    <text evidence="6">The sequence shown here is derived from an EMBL/GenBank/DDBJ whole genome shotgun (WGS) entry which is preliminary data.</text>
</comment>
<dbReference type="InterPro" id="IPR007742">
    <property type="entry name" value="NosD_dom"/>
</dbReference>
<dbReference type="SMART" id="SM00710">
    <property type="entry name" value="PbH1"/>
    <property type="match status" value="9"/>
</dbReference>
<dbReference type="Pfam" id="PF05048">
    <property type="entry name" value="NosD"/>
    <property type="match status" value="1"/>
</dbReference>
<gene>
    <name evidence="6" type="ORF">LCGC14_1163970</name>
</gene>
<dbReference type="InterPro" id="IPR022441">
    <property type="entry name" value="Para_beta_helix_rpt-2"/>
</dbReference>
<dbReference type="NCBIfam" id="TIGR03804">
    <property type="entry name" value="para_beta_helix"/>
    <property type="match status" value="2"/>
</dbReference>
<accession>A0A0F9MEX0</accession>
<proteinExistence type="predicted"/>
<dbReference type="PANTHER" id="PTHR22990:SF15">
    <property type="entry name" value="F-BOX ONLY PROTEIN 10"/>
    <property type="match status" value="1"/>
</dbReference>
<dbReference type="PANTHER" id="PTHR22990">
    <property type="entry name" value="F-BOX ONLY PROTEIN"/>
    <property type="match status" value="1"/>
</dbReference>
<evidence type="ECO:0000313" key="6">
    <source>
        <dbReference type="EMBL" id="KKM97841.1"/>
    </source>
</evidence>
<organism evidence="6">
    <name type="scientific">marine sediment metagenome</name>
    <dbReference type="NCBI Taxonomy" id="412755"/>
    <lineage>
        <taxon>unclassified sequences</taxon>
        <taxon>metagenomes</taxon>
        <taxon>ecological metagenomes</taxon>
    </lineage>
</organism>
<evidence type="ECO:0000256" key="1">
    <source>
        <dbReference type="ARBA" id="ARBA00004906"/>
    </source>
</evidence>
<dbReference type="Gene3D" id="2.160.20.10">
    <property type="entry name" value="Single-stranded right-handed beta-helix, Pectin lyase-like"/>
    <property type="match status" value="1"/>
</dbReference>
<keyword evidence="2" id="KW-0677">Repeat</keyword>
<keyword evidence="4" id="KW-0812">Transmembrane</keyword>
<reference evidence="6" key="1">
    <citation type="journal article" date="2015" name="Nature">
        <title>Complex archaea that bridge the gap between prokaryotes and eukaryotes.</title>
        <authorList>
            <person name="Spang A."/>
            <person name="Saw J.H."/>
            <person name="Jorgensen S.L."/>
            <person name="Zaremba-Niedzwiedzka K."/>
            <person name="Martijn J."/>
            <person name="Lind A.E."/>
            <person name="van Eijk R."/>
            <person name="Schleper C."/>
            <person name="Guy L."/>
            <person name="Ettema T.J."/>
        </authorList>
    </citation>
    <scope>NUCLEOTIDE SEQUENCE</scope>
</reference>
<dbReference type="InterPro" id="IPR012334">
    <property type="entry name" value="Pectin_lyas_fold"/>
</dbReference>
<dbReference type="EMBL" id="LAZR01005701">
    <property type="protein sequence ID" value="KKM97841.1"/>
    <property type="molecule type" value="Genomic_DNA"/>
</dbReference>